<dbReference type="Proteomes" id="UP000612746">
    <property type="component" value="Unassembled WGS sequence"/>
</dbReference>
<name>A0A8H7PWM4_9FUNG</name>
<evidence type="ECO:0000256" key="3">
    <source>
        <dbReference type="ARBA" id="ARBA00022490"/>
    </source>
</evidence>
<dbReference type="GO" id="GO:0005634">
    <property type="term" value="C:nucleus"/>
    <property type="evidence" value="ECO:0007669"/>
    <property type="project" value="UniProtKB-SubCell"/>
</dbReference>
<dbReference type="EMBL" id="JAEPRA010000008">
    <property type="protein sequence ID" value="KAG2181608.1"/>
    <property type="molecule type" value="Genomic_DNA"/>
</dbReference>
<dbReference type="Pfam" id="PF02985">
    <property type="entry name" value="HEAT"/>
    <property type="match status" value="1"/>
</dbReference>
<dbReference type="SUPFAM" id="SSF48371">
    <property type="entry name" value="ARM repeat"/>
    <property type="match status" value="1"/>
</dbReference>
<evidence type="ECO:0000313" key="8">
    <source>
        <dbReference type="Proteomes" id="UP000612746"/>
    </source>
</evidence>
<dbReference type="InterPro" id="IPR011989">
    <property type="entry name" value="ARM-like"/>
</dbReference>
<accession>A0A8H7PWM4</accession>
<dbReference type="GO" id="GO:0005737">
    <property type="term" value="C:cytoplasm"/>
    <property type="evidence" value="ECO:0007669"/>
    <property type="project" value="UniProtKB-SubCell"/>
</dbReference>
<evidence type="ECO:0000256" key="1">
    <source>
        <dbReference type="ARBA" id="ARBA00004123"/>
    </source>
</evidence>
<keyword evidence="4" id="KW-0677">Repeat</keyword>
<reference evidence="7" key="1">
    <citation type="submission" date="2020-12" db="EMBL/GenBank/DDBJ databases">
        <title>Metabolic potential, ecology and presence of endohyphal bacteria is reflected in genomic diversity of Mucoromycotina.</title>
        <authorList>
            <person name="Muszewska A."/>
            <person name="Okrasinska A."/>
            <person name="Steczkiewicz K."/>
            <person name="Drgas O."/>
            <person name="Orlowska M."/>
            <person name="Perlinska-Lenart U."/>
            <person name="Aleksandrzak-Piekarczyk T."/>
            <person name="Szatraj K."/>
            <person name="Zielenkiewicz U."/>
            <person name="Pilsyk S."/>
            <person name="Malc E."/>
            <person name="Mieczkowski P."/>
            <person name="Kruszewska J.S."/>
            <person name="Biernat P."/>
            <person name="Pawlowska J."/>
        </authorList>
    </citation>
    <scope>NUCLEOTIDE SEQUENCE</scope>
    <source>
        <strain evidence="7">WA0000051536</strain>
    </source>
</reference>
<sequence length="735" mass="80681">PTVSRSLNTLAMTLAKFEDVIQQLQGNDPVQVYRALKIVKNSIIGNRTKKAQYANSGIIQRLVQLLSPSNGVSEDLRMQAATILGSFAHGNDEIVSQIIAAGAIPQLLNALALPSDTPPAIAVQQNIKMLEAASRALKAIYSSGKAYKKDIYTSNRLDNIMTILKVTTAAISEEANQVSQTASFVMIAELTTSIIARCCTTHEEQTFLSQCGVIEPLVALLHSGYTKAQEAALDAFSSLCRENIDISRASLNARGKTVCYNTDIIHYSFGISYLLVRSSFRPDDFDYYVRFSTRQEPDLTNIYRADVFPEPFSDIVLVVLPTLIKLLKEDNTLVQEKAPLIMADLVKDSETMQKAAYEADAIPNLATILASVSKEDDETNEHRIGVQGSGGLVASKEKVKENCLIALAAVCLLREECRTQAINSKILPYAVGAMSSHNPAIRLAACQCIKSLSRSVRHLRTHLVDAGVISPLLKQLLNDGSPVVQAAACGSLCNMILDFSPMKKTVIEQGGLASFVKFTRSDTAALKLNSVWSLKNLLYSADSEIKRTVMQQLGYDYLIELLNDSSLEVQEQALDLVRNLSCGTKEDIDDVFNGIGENQLLDILERRLTNSMMIDDGGDNASLTLEPALYTLVNIAVGSSQHKAALLRRPDLMQSIVRHMSHEKASIRSSTAWCIINLTWSDNEDKVLPECFGILKDLGVEDKLKVMESDPERDVRDRARTALSQLTSLSDMQEV</sequence>
<comment type="subcellular location">
    <subcellularLocation>
        <location evidence="2">Cytoplasm</location>
    </subcellularLocation>
    <subcellularLocation>
        <location evidence="1">Nucleus</location>
    </subcellularLocation>
</comment>
<evidence type="ECO:0000256" key="6">
    <source>
        <dbReference type="PROSITE-ProRule" id="PRU00259"/>
    </source>
</evidence>
<dbReference type="SMART" id="SM00185">
    <property type="entry name" value="ARM"/>
    <property type="match status" value="9"/>
</dbReference>
<evidence type="ECO:0008006" key="9">
    <source>
        <dbReference type="Google" id="ProtNLM"/>
    </source>
</evidence>
<dbReference type="InterPro" id="IPR038739">
    <property type="entry name" value="ARMC8/Vid28"/>
</dbReference>
<keyword evidence="3" id="KW-0963">Cytoplasm</keyword>
<dbReference type="Gene3D" id="1.25.10.10">
    <property type="entry name" value="Leucine-rich Repeat Variant"/>
    <property type="match status" value="2"/>
</dbReference>
<dbReference type="OrthoDB" id="5559898at2759"/>
<dbReference type="InterPro" id="IPR000357">
    <property type="entry name" value="HEAT"/>
</dbReference>
<keyword evidence="8" id="KW-1185">Reference proteome</keyword>
<comment type="caution">
    <text evidence="7">The sequence shown here is derived from an EMBL/GenBank/DDBJ whole genome shotgun (WGS) entry which is preliminary data.</text>
</comment>
<proteinExistence type="predicted"/>
<feature type="non-terminal residue" evidence="7">
    <location>
        <position position="1"/>
    </location>
</feature>
<evidence type="ECO:0000256" key="5">
    <source>
        <dbReference type="ARBA" id="ARBA00023242"/>
    </source>
</evidence>
<evidence type="ECO:0000256" key="2">
    <source>
        <dbReference type="ARBA" id="ARBA00004496"/>
    </source>
</evidence>
<dbReference type="AlphaFoldDB" id="A0A8H7PWM4"/>
<dbReference type="GO" id="GO:0043161">
    <property type="term" value="P:proteasome-mediated ubiquitin-dependent protein catabolic process"/>
    <property type="evidence" value="ECO:0007669"/>
    <property type="project" value="TreeGrafter"/>
</dbReference>
<organism evidence="7 8">
    <name type="scientific">Umbelopsis vinacea</name>
    <dbReference type="NCBI Taxonomy" id="44442"/>
    <lineage>
        <taxon>Eukaryota</taxon>
        <taxon>Fungi</taxon>
        <taxon>Fungi incertae sedis</taxon>
        <taxon>Mucoromycota</taxon>
        <taxon>Mucoromycotina</taxon>
        <taxon>Umbelopsidomycetes</taxon>
        <taxon>Umbelopsidales</taxon>
        <taxon>Umbelopsidaceae</taxon>
        <taxon>Umbelopsis</taxon>
    </lineage>
</organism>
<evidence type="ECO:0000313" key="7">
    <source>
        <dbReference type="EMBL" id="KAG2181608.1"/>
    </source>
</evidence>
<dbReference type="PANTHER" id="PTHR15651">
    <property type="entry name" value="ARMADILLO REPEAT-CONTAINING PROTEIN 8"/>
    <property type="match status" value="1"/>
</dbReference>
<evidence type="ECO:0000256" key="4">
    <source>
        <dbReference type="ARBA" id="ARBA00022737"/>
    </source>
</evidence>
<feature type="repeat" description="ARM" evidence="6">
    <location>
        <begin position="57"/>
        <end position="102"/>
    </location>
</feature>
<keyword evidence="5" id="KW-0539">Nucleus</keyword>
<dbReference type="PROSITE" id="PS50176">
    <property type="entry name" value="ARM_REPEAT"/>
    <property type="match status" value="1"/>
</dbReference>
<dbReference type="InterPro" id="IPR016024">
    <property type="entry name" value="ARM-type_fold"/>
</dbReference>
<dbReference type="Pfam" id="PF00514">
    <property type="entry name" value="Arm"/>
    <property type="match status" value="2"/>
</dbReference>
<dbReference type="PANTHER" id="PTHR15651:SF7">
    <property type="entry name" value="ARMADILLO REPEAT-CONTAINING PROTEIN 8"/>
    <property type="match status" value="1"/>
</dbReference>
<dbReference type="InterPro" id="IPR000225">
    <property type="entry name" value="Armadillo"/>
</dbReference>
<gene>
    <name evidence="7" type="ORF">INT44_008423</name>
</gene>
<protein>
    <recommendedName>
        <fullName evidence="9">Armadillo repeat-containing protein 8</fullName>
    </recommendedName>
</protein>
<dbReference type="GO" id="GO:0034657">
    <property type="term" value="C:GID complex"/>
    <property type="evidence" value="ECO:0007669"/>
    <property type="project" value="TreeGrafter"/>
</dbReference>